<dbReference type="Proteomes" id="UP000827872">
    <property type="component" value="Linkage Group LG08"/>
</dbReference>
<proteinExistence type="predicted"/>
<evidence type="ECO:0000313" key="2">
    <source>
        <dbReference type="Proteomes" id="UP000827872"/>
    </source>
</evidence>
<dbReference type="EMBL" id="CM037621">
    <property type="protein sequence ID" value="KAH8002748.1"/>
    <property type="molecule type" value="Genomic_DNA"/>
</dbReference>
<evidence type="ECO:0000313" key="1">
    <source>
        <dbReference type="EMBL" id="KAH8002748.1"/>
    </source>
</evidence>
<accession>A0ACB8FC40</accession>
<reference evidence="1" key="1">
    <citation type="submission" date="2021-08" db="EMBL/GenBank/DDBJ databases">
        <title>The first chromosome-level gecko genome reveals the dynamic sex chromosomes of Neotropical dwarf geckos (Sphaerodactylidae: Sphaerodactylus).</title>
        <authorList>
            <person name="Pinto B.J."/>
            <person name="Keating S.E."/>
            <person name="Gamble T."/>
        </authorList>
    </citation>
    <scope>NUCLEOTIDE SEQUENCE</scope>
    <source>
        <strain evidence="1">TG3544</strain>
    </source>
</reference>
<keyword evidence="2" id="KW-1185">Reference proteome</keyword>
<gene>
    <name evidence="1" type="ORF">K3G42_027598</name>
</gene>
<organism evidence="1 2">
    <name type="scientific">Sphaerodactylus townsendi</name>
    <dbReference type="NCBI Taxonomy" id="933632"/>
    <lineage>
        <taxon>Eukaryota</taxon>
        <taxon>Metazoa</taxon>
        <taxon>Chordata</taxon>
        <taxon>Craniata</taxon>
        <taxon>Vertebrata</taxon>
        <taxon>Euteleostomi</taxon>
        <taxon>Lepidosauria</taxon>
        <taxon>Squamata</taxon>
        <taxon>Bifurcata</taxon>
        <taxon>Gekkota</taxon>
        <taxon>Sphaerodactylidae</taxon>
        <taxon>Sphaerodactylus</taxon>
    </lineage>
</organism>
<name>A0ACB8FC40_9SAUR</name>
<comment type="caution">
    <text evidence="1">The sequence shown here is derived from an EMBL/GenBank/DDBJ whole genome shotgun (WGS) entry which is preliminary data.</text>
</comment>
<protein>
    <submittedName>
        <fullName evidence="1">Uncharacterized protein</fullName>
    </submittedName>
</protein>
<sequence length="118" mass="12885">MPQRPPPCGGIRPVRPTLAEPVVNMVLVNNQLLKLFDSHHWNRLLNDLNPTTAQTHKHPIAQERVGLKKINLGSPLRIWFVNERQVGSDWGIDPIRNAGGGQLCSLSGVAVEASAAGE</sequence>